<evidence type="ECO:0000259" key="2">
    <source>
        <dbReference type="Pfam" id="PF20178"/>
    </source>
</evidence>
<dbReference type="Proteomes" id="UP000318428">
    <property type="component" value="Unassembled WGS sequence"/>
</dbReference>
<evidence type="ECO:0000256" key="1">
    <source>
        <dbReference type="SAM" id="MobiDB-lite"/>
    </source>
</evidence>
<feature type="compositionally biased region" description="Polar residues" evidence="1">
    <location>
        <begin position="1089"/>
        <end position="1098"/>
    </location>
</feature>
<accession>A0ABY3GJ91</accession>
<name>A0ABY3GJ91_9PSED</name>
<dbReference type="RefSeq" id="WP_146385434.1">
    <property type="nucleotide sequence ID" value="NZ_VFIO01000003.1"/>
</dbReference>
<evidence type="ECO:0000313" key="3">
    <source>
        <dbReference type="EMBL" id="TWR90190.1"/>
    </source>
</evidence>
<feature type="compositionally biased region" description="Polar residues" evidence="1">
    <location>
        <begin position="1056"/>
        <end position="1068"/>
    </location>
</feature>
<comment type="caution">
    <text evidence="3">The sequence shown here is derived from an EMBL/GenBank/DDBJ whole genome shotgun (WGS) entry which is preliminary data.</text>
</comment>
<proteinExistence type="predicted"/>
<organism evidence="3 4">
    <name type="scientific">Pseudomonas saxonica</name>
    <dbReference type="NCBI Taxonomy" id="2600598"/>
    <lineage>
        <taxon>Bacteria</taxon>
        <taxon>Pseudomonadati</taxon>
        <taxon>Pseudomonadota</taxon>
        <taxon>Gammaproteobacteria</taxon>
        <taxon>Pseudomonadales</taxon>
        <taxon>Pseudomonadaceae</taxon>
        <taxon>Pseudomonas</taxon>
    </lineage>
</organism>
<feature type="domain" description="Dermonecrotic toxin N-terminal" evidence="2">
    <location>
        <begin position="462"/>
        <end position="747"/>
    </location>
</feature>
<dbReference type="EMBL" id="VFIO01000003">
    <property type="protein sequence ID" value="TWR90190.1"/>
    <property type="molecule type" value="Genomic_DNA"/>
</dbReference>
<evidence type="ECO:0000313" key="4">
    <source>
        <dbReference type="Proteomes" id="UP000318428"/>
    </source>
</evidence>
<gene>
    <name evidence="3" type="ORF">FJD38_11810</name>
</gene>
<keyword evidence="4" id="KW-1185">Reference proteome</keyword>
<dbReference type="Pfam" id="PF20178">
    <property type="entry name" value="ToxA_N"/>
    <property type="match status" value="1"/>
</dbReference>
<reference evidence="3 4" key="1">
    <citation type="submission" date="2019-06" db="EMBL/GenBank/DDBJ databases">
        <title>Pseudomonas bimorpha sp. nov. isolated from bovine raw milk and skim milk concentrate.</title>
        <authorList>
            <person name="Hofmann K."/>
            <person name="Huptas C."/>
            <person name="Doll E."/>
            <person name="Scherer S."/>
            <person name="Wenning M."/>
        </authorList>
    </citation>
    <scope>NUCLEOTIDE SEQUENCE [LARGE SCALE GENOMIC DNA]</scope>
    <source>
        <strain evidence="3 4">DSM 108989</strain>
    </source>
</reference>
<sequence length="1431" mass="159437">MSEVFQLSDALSSDLVGISPEAEKTHVLKWMAIDAEIQTLLTDQPSLSSVIQNKFKTTFTDVTEDIEPAHLLIVSKSGATVQSDVSTVPPPQFTNVIDTVIETLRDNVFPSYSAATTTLIRAGDSSELGIDIARFELFVADIRRYLGSYIRLQTADFWLASTPLTGTRSRKDWLITKLRDVLRAECEMLNFDNTLTPEQVQVVDLIVRYPSLSTRAALAAYSRPAVYALALKGQSGLAPVYFAGAFVMTARDGSGVEDQFGAFTIAPKGPSVEIDYQANAGVVVLYTPSGGLQGFSSLQTLQAELERRWRAVTEFESMLELTSSADLPRIMALENGPQATLELFFSEIKESVFEHWFKVHDEQRQQNLIHILSHAATANGAELEGELAHVIDYAHRFRQASAFSARVHKHLSKKTRDWLVKANSEDRARWLEAAEKYKTQSLLANEDGEPSPHQFGDKAFLLRYAREHIQQHIQLEYGIHIDPDTLFITTTAAEAGSGPVIPVSGFTSSSYTSVNSLSRTGPSINMVSTSRTMTQLSLENVSKFDVDYALTARISTGSATGPRSTQLSASQVKNIIRTVNIGDNYQAFLQDKLIDSPRAVSRRETAMQLMIAQMRMDALEAKISKDFSPDRLDRGYRWVEAVLDKAQQLKPVAEVEGHTITVYQLLIDGATVRGVLIIATPALAPEASWSSFEWSSQHPQFSVSSLVVYTPEAPDGKRFREFENRAHFANKFLHDAAFTEYLSGRVSMGHQTRVSQLLRQGLRAPDVKLLVIADNFIEQGCIALARHAIANADALSNSTSEVNELTVWNSIEMAVDIVTFALPLKATMPIALGRSLVSLWNGFDALKRDSQLEALRHFLGMVAHWVDASVDLGVAVIKLPNTGVVTSPPALDPKLAYTKNLTDLTLRTDGAYAGVYEKVPKQGGYSQYFIQQEKHWYQLKYDKDRLVWRVIDMRRPQAWYRSPISKDSEGIWRVSTPELSLLGGGPSTLAPFRVRVAFPNLSLEEARRLLDQYNFPEGRRAHMELAMAEYLVKHKELPLWSHAYLKPGLEAARQARLQQPQDTSSVLLSNKRKAPEIAQEQPVARPLQPGTSTSTPHSGVSIKDSWKSWGQNVEPGLSSMASINPPIFKVTAPERTYRAIKIDDLHYEILPQGLEAQTNRVLLVNPHKPCKSFQQLEKLIRENKYFQPRLAEFANGNWTIKEPFFYKPLSNFVRTIFPSMTAQSRIELARRLFRFADPGNTELTTSRMLNINQTLYGWITKSSALLSVHLGDPFALLAHGPRIGERIYNVGTKVSAGMFSRMDFVLLASEHALITRAATALNQSLNDVMKSLLQRLGYEIYPGVSGYSHLVFRRRGSKTLNFMQLHKTDSPLITMTKALTDSLEELISENPLSPLSLALSNARTEGKLVFLIGGLQQAAPSDLPVGFVYRV</sequence>
<dbReference type="InterPro" id="IPR046673">
    <property type="entry name" value="ToxA_N"/>
</dbReference>
<protein>
    <recommendedName>
        <fullName evidence="2">Dermonecrotic toxin N-terminal domain-containing protein</fullName>
    </recommendedName>
</protein>
<feature type="region of interest" description="Disordered" evidence="1">
    <location>
        <begin position="1055"/>
        <end position="1101"/>
    </location>
</feature>